<dbReference type="PANTHER" id="PTHR35149:SF2">
    <property type="entry name" value="DUF262 DOMAIN-CONTAINING PROTEIN"/>
    <property type="match status" value="1"/>
</dbReference>
<dbReference type="EMBL" id="PVTF01000004">
    <property type="protein sequence ID" value="PRY42795.1"/>
    <property type="molecule type" value="Genomic_DNA"/>
</dbReference>
<dbReference type="PANTHER" id="PTHR35149">
    <property type="entry name" value="SLL5132 PROTEIN"/>
    <property type="match status" value="1"/>
</dbReference>
<dbReference type="OrthoDB" id="9798761at2"/>
<gene>
    <name evidence="3" type="ORF">CLV43_104632</name>
</gene>
<proteinExistence type="predicted"/>
<dbReference type="RefSeq" id="WP_106188152.1">
    <property type="nucleotide sequence ID" value="NZ_PVTF01000004.1"/>
</dbReference>
<protein>
    <submittedName>
        <fullName evidence="3">Uncharacterized protein DUF1524</fullName>
    </submittedName>
</protein>
<evidence type="ECO:0000259" key="1">
    <source>
        <dbReference type="Pfam" id="PF03235"/>
    </source>
</evidence>
<keyword evidence="4" id="KW-1185">Reference proteome</keyword>
<sequence length="553" mass="62227">MQQLEAHEMALHQVFGGEFDFRIPDYQRPYAWEPEQADQLLQDLSEALDRNSDEPYFLGSVVLVKAKGSVDAMVIDGQQRLTTLTILLAVLRDLTEDAVLRGALEDMVVEKGNPILGRPAKPRLALRVKDAEFFRKHVQNSGAITGLLGLKPDSCGTDAQKSIVANTRSLHATLAKWSAERRQALMTMIGSRTFLVVVCTPTLDSAHRIFSVMNARGLDLSPADIFKADVIGGLNADYAAKWEDAEVALGRDSFADLFLHLRMVFVKERAKVVLLKEFPEQVLSKYLPHRAAEFVDDVVVPYADAYARIRDFRYSAISGADKVNAWFRRLAQIDNNDWVPPALWALRHHGDDPLWLDGFFRALERLAASMFIRRIYTTPRVSRYAALLHDLANGKGLESPSFELGPDERADTLAQLDGNLYLVTKIRKYVLLRLDEVSANGSGATYDVPLVTVEHVLPQSPKPGSRWLEDFTNADRLDWTHRIANLVLLNRAKNSQASNYDFVDKKEKYFRGGLGVANFTVTVEVLNHSAWTPEVLQVRQRELLKSLACEWNL</sequence>
<comment type="caution">
    <text evidence="3">The sequence shown here is derived from an EMBL/GenBank/DDBJ whole genome shotgun (WGS) entry which is preliminary data.</text>
</comment>
<evidence type="ECO:0000259" key="2">
    <source>
        <dbReference type="Pfam" id="PF07510"/>
    </source>
</evidence>
<evidence type="ECO:0000313" key="3">
    <source>
        <dbReference type="EMBL" id="PRY42795.1"/>
    </source>
</evidence>
<organism evidence="3 4">
    <name type="scientific">Umezawaea tangerina</name>
    <dbReference type="NCBI Taxonomy" id="84725"/>
    <lineage>
        <taxon>Bacteria</taxon>
        <taxon>Bacillati</taxon>
        <taxon>Actinomycetota</taxon>
        <taxon>Actinomycetes</taxon>
        <taxon>Pseudonocardiales</taxon>
        <taxon>Pseudonocardiaceae</taxon>
        <taxon>Umezawaea</taxon>
    </lineage>
</organism>
<dbReference type="Pfam" id="PF03235">
    <property type="entry name" value="GmrSD_N"/>
    <property type="match status" value="1"/>
</dbReference>
<evidence type="ECO:0000313" key="4">
    <source>
        <dbReference type="Proteomes" id="UP000239494"/>
    </source>
</evidence>
<name>A0A2T0TAX5_9PSEU</name>
<dbReference type="InterPro" id="IPR004919">
    <property type="entry name" value="GmrSD_N"/>
</dbReference>
<dbReference type="AlphaFoldDB" id="A0A2T0TAX5"/>
<dbReference type="Proteomes" id="UP000239494">
    <property type="component" value="Unassembled WGS sequence"/>
</dbReference>
<dbReference type="InterPro" id="IPR011089">
    <property type="entry name" value="GmrSD_C"/>
</dbReference>
<feature type="domain" description="GmrSD restriction endonucleases C-terminal" evidence="2">
    <location>
        <begin position="424"/>
        <end position="545"/>
    </location>
</feature>
<reference evidence="3 4" key="1">
    <citation type="submission" date="2018-03" db="EMBL/GenBank/DDBJ databases">
        <title>Genomic Encyclopedia of Archaeal and Bacterial Type Strains, Phase II (KMG-II): from individual species to whole genera.</title>
        <authorList>
            <person name="Goeker M."/>
        </authorList>
    </citation>
    <scope>NUCLEOTIDE SEQUENCE [LARGE SCALE GENOMIC DNA]</scope>
    <source>
        <strain evidence="3 4">DSM 44720</strain>
    </source>
</reference>
<dbReference type="Pfam" id="PF07510">
    <property type="entry name" value="GmrSD_C"/>
    <property type="match status" value="1"/>
</dbReference>
<feature type="domain" description="GmrSD restriction endonucleases N-terminal" evidence="1">
    <location>
        <begin position="12"/>
        <end position="230"/>
    </location>
</feature>
<accession>A0A2T0TAX5</accession>